<dbReference type="AlphaFoldDB" id="A0A2T3A8F8"/>
<organism evidence="1 2">
    <name type="scientific">Coniella lustricola</name>
    <dbReference type="NCBI Taxonomy" id="2025994"/>
    <lineage>
        <taxon>Eukaryota</taxon>
        <taxon>Fungi</taxon>
        <taxon>Dikarya</taxon>
        <taxon>Ascomycota</taxon>
        <taxon>Pezizomycotina</taxon>
        <taxon>Sordariomycetes</taxon>
        <taxon>Sordariomycetidae</taxon>
        <taxon>Diaporthales</taxon>
        <taxon>Schizoparmaceae</taxon>
        <taxon>Coniella</taxon>
    </lineage>
</organism>
<keyword evidence="2" id="KW-1185">Reference proteome</keyword>
<proteinExistence type="predicted"/>
<reference evidence="1 2" key="1">
    <citation type="journal article" date="2018" name="Mycol. Prog.">
        <title>Coniella lustricola, a new species from submerged detritus.</title>
        <authorList>
            <person name="Raudabaugh D.B."/>
            <person name="Iturriaga T."/>
            <person name="Carver A."/>
            <person name="Mondo S."/>
            <person name="Pangilinan J."/>
            <person name="Lipzen A."/>
            <person name="He G."/>
            <person name="Amirebrahimi M."/>
            <person name="Grigoriev I.V."/>
            <person name="Miller A.N."/>
        </authorList>
    </citation>
    <scope>NUCLEOTIDE SEQUENCE [LARGE SCALE GENOMIC DNA]</scope>
    <source>
        <strain evidence="1 2">B22-T-1</strain>
    </source>
</reference>
<accession>A0A2T3A8F8</accession>
<dbReference type="EMBL" id="KZ678438">
    <property type="protein sequence ID" value="PSR85728.1"/>
    <property type="molecule type" value="Genomic_DNA"/>
</dbReference>
<protein>
    <submittedName>
        <fullName evidence="1">Uncharacterized protein</fullName>
    </submittedName>
</protein>
<dbReference type="InParanoid" id="A0A2T3A8F8"/>
<name>A0A2T3A8F8_9PEZI</name>
<evidence type="ECO:0000313" key="1">
    <source>
        <dbReference type="EMBL" id="PSR85728.1"/>
    </source>
</evidence>
<dbReference type="Proteomes" id="UP000241462">
    <property type="component" value="Unassembled WGS sequence"/>
</dbReference>
<evidence type="ECO:0000313" key="2">
    <source>
        <dbReference type="Proteomes" id="UP000241462"/>
    </source>
</evidence>
<gene>
    <name evidence="1" type="ORF">BD289DRAFT_433479</name>
</gene>
<sequence>MLSFTIQHPHPAFFNSISLQYHYLLFFHTINYTMEFTQHSSMVLLSSIIISHSFTALPMQQTLRTQYHISQHSFTVSPFSIITHRFLLIVLSQYHYSADSIQPPFYSILFTASLFNIAHRRAFTYYSFAASLILRLYPASFHSIIVQRIF</sequence>